<proteinExistence type="predicted"/>
<feature type="transmembrane region" description="Helical" evidence="2">
    <location>
        <begin position="6"/>
        <end position="25"/>
    </location>
</feature>
<evidence type="ECO:0000256" key="2">
    <source>
        <dbReference type="SAM" id="Phobius"/>
    </source>
</evidence>
<accession>X0UA22</accession>
<keyword evidence="1" id="KW-0175">Coiled coil</keyword>
<feature type="coiled-coil region" evidence="1">
    <location>
        <begin position="26"/>
        <end position="53"/>
    </location>
</feature>
<protein>
    <recommendedName>
        <fullName evidence="4">Cohesin domain-containing protein</fullName>
    </recommendedName>
</protein>
<dbReference type="AlphaFoldDB" id="X0UA22"/>
<organism evidence="3">
    <name type="scientific">marine sediment metagenome</name>
    <dbReference type="NCBI Taxonomy" id="412755"/>
    <lineage>
        <taxon>unclassified sequences</taxon>
        <taxon>metagenomes</taxon>
        <taxon>ecological metagenomes</taxon>
    </lineage>
</organism>
<keyword evidence="2" id="KW-0472">Membrane</keyword>
<keyword evidence="2" id="KW-1133">Transmembrane helix</keyword>
<comment type="caution">
    <text evidence="3">The sequence shown here is derived from an EMBL/GenBank/DDBJ whole genome shotgun (WGS) entry which is preliminary data.</text>
</comment>
<dbReference type="EMBL" id="BARS01018590">
    <property type="protein sequence ID" value="GAF96166.1"/>
    <property type="molecule type" value="Genomic_DNA"/>
</dbReference>
<gene>
    <name evidence="3" type="ORF">S01H1_30240</name>
</gene>
<name>X0UA22_9ZZZZ</name>
<evidence type="ECO:0008006" key="4">
    <source>
        <dbReference type="Google" id="ProtNLM"/>
    </source>
</evidence>
<sequence length="137" mass="15398">MNKAVLFILTLLVFIGIGVGGYYFINQQMQKKLEELETEVKTTGEAKQVVKEETTEKRNIILPDQPKVEKNSSFFLKTDKETYTVNESFNLDVIVKAPGAVIDGAEFVLNYDPQLVEAGELISGSFFSLYPQKKVDP</sequence>
<keyword evidence="2" id="KW-0812">Transmembrane</keyword>
<evidence type="ECO:0000313" key="3">
    <source>
        <dbReference type="EMBL" id="GAF96166.1"/>
    </source>
</evidence>
<evidence type="ECO:0000256" key="1">
    <source>
        <dbReference type="SAM" id="Coils"/>
    </source>
</evidence>
<dbReference type="Gene3D" id="2.60.40.680">
    <property type="match status" value="1"/>
</dbReference>
<feature type="non-terminal residue" evidence="3">
    <location>
        <position position="137"/>
    </location>
</feature>
<reference evidence="3" key="1">
    <citation type="journal article" date="2014" name="Front. Microbiol.">
        <title>High frequency of phylogenetically diverse reductive dehalogenase-homologous genes in deep subseafloor sedimentary metagenomes.</title>
        <authorList>
            <person name="Kawai M."/>
            <person name="Futagami T."/>
            <person name="Toyoda A."/>
            <person name="Takaki Y."/>
            <person name="Nishi S."/>
            <person name="Hori S."/>
            <person name="Arai W."/>
            <person name="Tsubouchi T."/>
            <person name="Morono Y."/>
            <person name="Uchiyama I."/>
            <person name="Ito T."/>
            <person name="Fujiyama A."/>
            <person name="Inagaki F."/>
            <person name="Takami H."/>
        </authorList>
    </citation>
    <scope>NUCLEOTIDE SEQUENCE</scope>
    <source>
        <strain evidence="3">Expedition CK06-06</strain>
    </source>
</reference>